<gene>
    <name evidence="1" type="ORF">PDJAM_G00170470</name>
</gene>
<reference evidence="1" key="1">
    <citation type="submission" date="2020-02" db="EMBL/GenBank/DDBJ databases">
        <title>Genome sequencing of the panga catfish, Pangasius djambal.</title>
        <authorList>
            <person name="Wen M."/>
            <person name="Zahm M."/>
            <person name="Roques C."/>
            <person name="Cabau C."/>
            <person name="Klopp C."/>
            <person name="Donnadieu C."/>
            <person name="Jouanno E."/>
            <person name="Avarre J.-C."/>
            <person name="Campet M."/>
            <person name="Ha T."/>
            <person name="Dugue R."/>
            <person name="Lampietro C."/>
            <person name="Louis A."/>
            <person name="Herpin A."/>
            <person name="Echchiki A."/>
            <person name="Berthelot C."/>
            <person name="Parey E."/>
            <person name="Roest-Crollius H."/>
            <person name="Braasch I."/>
            <person name="Postlethwait J.H."/>
            <person name="Bobe J."/>
            <person name="Montfort J."/>
            <person name="Bouchez O."/>
            <person name="Begum T."/>
            <person name="Schartl M."/>
            <person name="Gustiano R."/>
            <person name="Guiguen Y."/>
        </authorList>
    </citation>
    <scope>NUCLEOTIDE SEQUENCE</scope>
    <source>
        <strain evidence="1">Pdj_M5554</strain>
    </source>
</reference>
<dbReference type="Proteomes" id="UP000830395">
    <property type="component" value="Chromosome 27"/>
</dbReference>
<evidence type="ECO:0000313" key="1">
    <source>
        <dbReference type="EMBL" id="MCJ8748930.1"/>
    </source>
</evidence>
<name>A0ACC5ZL40_9TELE</name>
<evidence type="ECO:0000313" key="2">
    <source>
        <dbReference type="Proteomes" id="UP000830395"/>
    </source>
</evidence>
<organism evidence="1 2">
    <name type="scientific">Pangasius djambal</name>
    <dbReference type="NCBI Taxonomy" id="1691987"/>
    <lineage>
        <taxon>Eukaryota</taxon>
        <taxon>Metazoa</taxon>
        <taxon>Chordata</taxon>
        <taxon>Craniata</taxon>
        <taxon>Vertebrata</taxon>
        <taxon>Euteleostomi</taxon>
        <taxon>Actinopterygii</taxon>
        <taxon>Neopterygii</taxon>
        <taxon>Teleostei</taxon>
        <taxon>Ostariophysi</taxon>
        <taxon>Siluriformes</taxon>
        <taxon>Pangasiidae</taxon>
        <taxon>Pangasius</taxon>
    </lineage>
</organism>
<accession>A0ACC5ZL40</accession>
<feature type="non-terminal residue" evidence="1">
    <location>
        <position position="1"/>
    </location>
</feature>
<proteinExistence type="predicted"/>
<sequence length="143" mass="16677">HTLFCTHTLLHTHTLAHTPWPEHYSALRTLWNRRMKVPDLHRWTGTRLEHIFRNIANARRKERCMGCCSLFLGAVDSSLRVFDRLCVTLALIGCQFVKYPKRGVTTHPETPPKCVCVCVCVCETRCLLKRLNKRWTDECNLCL</sequence>
<comment type="caution">
    <text evidence="1">The sequence shown here is derived from an EMBL/GenBank/DDBJ whole genome shotgun (WGS) entry which is preliminary data.</text>
</comment>
<keyword evidence="2" id="KW-1185">Reference proteome</keyword>
<protein>
    <submittedName>
        <fullName evidence="1">Uncharacterized protein</fullName>
    </submittedName>
</protein>
<dbReference type="EMBL" id="CM041001">
    <property type="protein sequence ID" value="MCJ8748930.1"/>
    <property type="molecule type" value="Genomic_DNA"/>
</dbReference>